<sequence length="840" mass="94766">MKRLIWTAGFMLSVLAMTAQLKSPEQFLGYLPGTRYTPHYKIVQYFQHVAQQLPAQVKVEQYGETNEGRPLLLATIASAENLSRIDAIRANNLRLANAAKDKAAADENAPVIVWLSYNVHGNETSSSEAAMMTLYELVNPSSRNSAEWLKNTVVLIDPCLNPDGRDRYVNWYTTMIGKNINPQPLAREHREPWPGGRSNHYNFDLNRDWAWQSQVESKARVKKYNEWLPQVHVDFHEQGFNEPYYFAPAAEPFHEVITQWQRDFQIQIGKNHAKYFDQNGWLYFTKERFDLFYPSYGDTYPIYSGSIGMTYEQGGIRAGLGIVNEDGDTVTLRERALHHFTTGISTVELSAKNAQKLVHEFRSYFQKVINTPAGDYKSWVIKSDGTDRVTRLTQLLDNNQVDWAWAQAGAGAGFNYFSGKQENFRIEAGDIVINLNQPKGNFVKVLFERDSKLSDSATYDITAWSIPFVYGLNAYGLKTFNTATTKTAPAASAAPAVIANAYAYAVKWDGLNSAKFLSAVLQKGIKVRYAEQPFSIGTENFEKGTLLLTRAANGGKPLENAVTEAGKQTGTVVYPVASGFVDKGFDFGSDRVRIINAPKVALLTGDNISSLGAGEIWHFFDQQLGYPVTLLSAKDFLGEGMNQYDVLILADGYYDFFSKKDNNDDLKNWVRRGGKIIALESAVSQMARADWGIRLKADDDDDDKKEDSKKVDYTLLKKYEDRERDYLSNSMPGSIFRVELDNSHPLGFGYPKYYYTLKQDVNLYDYIKENGWNVGIVRKDNYVSGFTGSGIKNKLKDGWLLGVQDIGRGHVVYFADDPIFRSFWENGKLLFSNAVFLVGQ</sequence>
<dbReference type="InterPro" id="IPR029062">
    <property type="entry name" value="Class_I_gatase-like"/>
</dbReference>
<dbReference type="OrthoDB" id="9758209at2"/>
<evidence type="ECO:0000256" key="5">
    <source>
        <dbReference type="ARBA" id="ARBA00022833"/>
    </source>
</evidence>
<dbReference type="Gene3D" id="3.40.630.10">
    <property type="entry name" value="Zn peptidases"/>
    <property type="match status" value="1"/>
</dbReference>
<proteinExistence type="inferred from homology"/>
<evidence type="ECO:0000313" key="10">
    <source>
        <dbReference type="EMBL" id="GAO42957.1"/>
    </source>
</evidence>
<dbReference type="SUPFAM" id="SSF52317">
    <property type="entry name" value="Class I glutamine amidotransferase-like"/>
    <property type="match status" value="1"/>
</dbReference>
<dbReference type="CDD" id="cd06238">
    <property type="entry name" value="M14-like"/>
    <property type="match status" value="1"/>
</dbReference>
<comment type="caution">
    <text evidence="7">Lacks conserved residue(s) required for the propagation of feature annotation.</text>
</comment>
<dbReference type="GO" id="GO:0006508">
    <property type="term" value="P:proteolysis"/>
    <property type="evidence" value="ECO:0007669"/>
    <property type="project" value="UniProtKB-KW"/>
</dbReference>
<dbReference type="PANTHER" id="PTHR11705">
    <property type="entry name" value="PROTEASE FAMILY M14 CARBOXYPEPTIDASE A,B"/>
    <property type="match status" value="1"/>
</dbReference>
<keyword evidence="3" id="KW-0645">Protease</keyword>
<reference evidence="10 11" key="1">
    <citation type="submission" date="2015-04" db="EMBL/GenBank/DDBJ databases">
        <title>Whole genome shotgun sequence of Flavihumibacter petaseus NBRC 106054.</title>
        <authorList>
            <person name="Miyazawa S."/>
            <person name="Hosoyama A."/>
            <person name="Hashimoto M."/>
            <person name="Noguchi M."/>
            <person name="Tsuchikane K."/>
            <person name="Ohji S."/>
            <person name="Yamazoe A."/>
            <person name="Ichikawa N."/>
            <person name="Kimura A."/>
            <person name="Fujita N."/>
        </authorList>
    </citation>
    <scope>NUCLEOTIDE SEQUENCE [LARGE SCALE GENOMIC DNA]</scope>
    <source>
        <strain evidence="10 11">NBRC 106054</strain>
    </source>
</reference>
<dbReference type="EMBL" id="BBWV01000002">
    <property type="protein sequence ID" value="GAO42957.1"/>
    <property type="molecule type" value="Genomic_DNA"/>
</dbReference>
<evidence type="ECO:0000256" key="8">
    <source>
        <dbReference type="SAM" id="SignalP"/>
    </source>
</evidence>
<evidence type="ECO:0000256" key="4">
    <source>
        <dbReference type="ARBA" id="ARBA00022801"/>
    </source>
</evidence>
<evidence type="ECO:0000256" key="1">
    <source>
        <dbReference type="ARBA" id="ARBA00001947"/>
    </source>
</evidence>
<keyword evidence="6" id="KW-0482">Metalloprotease</keyword>
<feature type="signal peptide" evidence="8">
    <location>
        <begin position="1"/>
        <end position="19"/>
    </location>
</feature>
<evidence type="ECO:0000313" key="11">
    <source>
        <dbReference type="Proteomes" id="UP000033121"/>
    </source>
</evidence>
<dbReference type="RefSeq" id="WP_046368920.1">
    <property type="nucleotide sequence ID" value="NZ_BBWV01000002.1"/>
</dbReference>
<keyword evidence="4" id="KW-0378">Hydrolase</keyword>
<dbReference type="PROSITE" id="PS52035">
    <property type="entry name" value="PEPTIDASE_M14"/>
    <property type="match status" value="1"/>
</dbReference>
<dbReference type="InterPro" id="IPR000834">
    <property type="entry name" value="Peptidase_M14"/>
</dbReference>
<evidence type="ECO:0000256" key="3">
    <source>
        <dbReference type="ARBA" id="ARBA00022670"/>
    </source>
</evidence>
<comment type="caution">
    <text evidence="10">The sequence shown here is derived from an EMBL/GenBank/DDBJ whole genome shotgun (WGS) entry which is preliminary data.</text>
</comment>
<evidence type="ECO:0000256" key="6">
    <source>
        <dbReference type="ARBA" id="ARBA00023049"/>
    </source>
</evidence>
<gene>
    <name evidence="10" type="ORF">FPE01S_02_00620</name>
</gene>
<dbReference type="SMART" id="SM00631">
    <property type="entry name" value="Zn_pept"/>
    <property type="match status" value="1"/>
</dbReference>
<dbReference type="STRING" id="1220578.FPE01S_02_00620"/>
<comment type="similarity">
    <text evidence="2 7">Belongs to the peptidase M14 family.</text>
</comment>
<feature type="chain" id="PRO_5002429975" evidence="8">
    <location>
        <begin position="20"/>
        <end position="840"/>
    </location>
</feature>
<accession>A0A0E9MZ15</accession>
<keyword evidence="8" id="KW-0732">Signal</keyword>
<feature type="domain" description="Peptidase M14" evidence="9">
    <location>
        <begin position="35"/>
        <end position="372"/>
    </location>
</feature>
<organism evidence="10 11">
    <name type="scientific">Flavihumibacter petaseus NBRC 106054</name>
    <dbReference type="NCBI Taxonomy" id="1220578"/>
    <lineage>
        <taxon>Bacteria</taxon>
        <taxon>Pseudomonadati</taxon>
        <taxon>Bacteroidota</taxon>
        <taxon>Chitinophagia</taxon>
        <taxon>Chitinophagales</taxon>
        <taxon>Chitinophagaceae</taxon>
        <taxon>Flavihumibacter</taxon>
    </lineage>
</organism>
<dbReference type="GO" id="GO:0004181">
    <property type="term" value="F:metallocarboxypeptidase activity"/>
    <property type="evidence" value="ECO:0007669"/>
    <property type="project" value="InterPro"/>
</dbReference>
<keyword evidence="11" id="KW-1185">Reference proteome</keyword>
<evidence type="ECO:0000259" key="9">
    <source>
        <dbReference type="PROSITE" id="PS52035"/>
    </source>
</evidence>
<evidence type="ECO:0000256" key="2">
    <source>
        <dbReference type="ARBA" id="ARBA00005988"/>
    </source>
</evidence>
<name>A0A0E9MZ15_9BACT</name>
<dbReference type="PANTHER" id="PTHR11705:SF143">
    <property type="entry name" value="SLL0236 PROTEIN"/>
    <property type="match status" value="1"/>
</dbReference>
<dbReference type="Pfam" id="PF00246">
    <property type="entry name" value="Peptidase_M14"/>
    <property type="match status" value="1"/>
</dbReference>
<dbReference type="GO" id="GO:0005615">
    <property type="term" value="C:extracellular space"/>
    <property type="evidence" value="ECO:0007669"/>
    <property type="project" value="TreeGrafter"/>
</dbReference>
<dbReference type="GO" id="GO:0008270">
    <property type="term" value="F:zinc ion binding"/>
    <property type="evidence" value="ECO:0007669"/>
    <property type="project" value="InterPro"/>
</dbReference>
<protein>
    <submittedName>
        <fullName evidence="10">Peptidase M14 family protein</fullName>
    </submittedName>
</protein>
<dbReference type="AlphaFoldDB" id="A0A0E9MZ15"/>
<dbReference type="SUPFAM" id="SSF53187">
    <property type="entry name" value="Zn-dependent exopeptidases"/>
    <property type="match status" value="1"/>
</dbReference>
<keyword evidence="5" id="KW-0862">Zinc</keyword>
<evidence type="ECO:0000256" key="7">
    <source>
        <dbReference type="PROSITE-ProRule" id="PRU01379"/>
    </source>
</evidence>
<comment type="cofactor">
    <cofactor evidence="1">
        <name>Zn(2+)</name>
        <dbReference type="ChEBI" id="CHEBI:29105"/>
    </cofactor>
</comment>
<dbReference type="Proteomes" id="UP000033121">
    <property type="component" value="Unassembled WGS sequence"/>
</dbReference>